<evidence type="ECO:0000313" key="4">
    <source>
        <dbReference type="Proteomes" id="UP000474175"/>
    </source>
</evidence>
<dbReference type="InterPro" id="IPR059177">
    <property type="entry name" value="GH29D-like_dom"/>
</dbReference>
<keyword evidence="3" id="KW-0167">Capsid protein</keyword>
<gene>
    <name evidence="3" type="ORF">GK108_00375</name>
</gene>
<organism evidence="3 4">
    <name type="scientific">Spirosoma terrae</name>
    <dbReference type="NCBI Taxonomy" id="1968276"/>
    <lineage>
        <taxon>Bacteria</taxon>
        <taxon>Pseudomonadati</taxon>
        <taxon>Bacteroidota</taxon>
        <taxon>Cytophagia</taxon>
        <taxon>Cytophagales</taxon>
        <taxon>Cytophagaceae</taxon>
        <taxon>Spirosoma</taxon>
    </lineage>
</organism>
<keyword evidence="3" id="KW-0946">Virion</keyword>
<dbReference type="SUPFAM" id="SSF74853">
    <property type="entry name" value="Lamin A/C globular tail domain"/>
    <property type="match status" value="1"/>
</dbReference>
<dbReference type="Pfam" id="PF18998">
    <property type="entry name" value="Flg_new_2"/>
    <property type="match status" value="1"/>
</dbReference>
<feature type="signal peptide" evidence="1">
    <location>
        <begin position="1"/>
        <end position="20"/>
    </location>
</feature>
<dbReference type="Gene3D" id="2.60.40.1260">
    <property type="entry name" value="Lamin Tail domain"/>
    <property type="match status" value="1"/>
</dbReference>
<dbReference type="RefSeq" id="WP_163941110.1">
    <property type="nucleotide sequence ID" value="NZ_JAAFZH010000001.1"/>
</dbReference>
<dbReference type="Pfam" id="PF08757">
    <property type="entry name" value="CotH"/>
    <property type="match status" value="1"/>
</dbReference>
<dbReference type="InterPro" id="IPR044060">
    <property type="entry name" value="Bacterial_rp_domain"/>
</dbReference>
<evidence type="ECO:0000313" key="3">
    <source>
        <dbReference type="EMBL" id="NDU93317.1"/>
    </source>
</evidence>
<dbReference type="InterPro" id="IPR001322">
    <property type="entry name" value="Lamin_tail_dom"/>
</dbReference>
<feature type="domain" description="LTD" evidence="2">
    <location>
        <begin position="17"/>
        <end position="134"/>
    </location>
</feature>
<dbReference type="Proteomes" id="UP000474175">
    <property type="component" value="Unassembled WGS sequence"/>
</dbReference>
<dbReference type="AlphaFoldDB" id="A0A6L9L1N7"/>
<comment type="caution">
    <text evidence="3">The sequence shown here is derived from an EMBL/GenBank/DDBJ whole genome shotgun (WGS) entry which is preliminary data.</text>
</comment>
<feature type="chain" id="PRO_5027101255" evidence="1">
    <location>
        <begin position="21"/>
        <end position="1091"/>
    </location>
</feature>
<dbReference type="PROSITE" id="PS51841">
    <property type="entry name" value="LTD"/>
    <property type="match status" value="1"/>
</dbReference>
<dbReference type="Pfam" id="PF13290">
    <property type="entry name" value="CHB_HEX_C_1"/>
    <property type="match status" value="1"/>
</dbReference>
<dbReference type="InterPro" id="IPR036415">
    <property type="entry name" value="Lamin_tail_dom_sf"/>
</dbReference>
<accession>A0A6L9L1N7</accession>
<dbReference type="InterPro" id="IPR014867">
    <property type="entry name" value="Spore_coat_CotH_CotH2/3/7"/>
</dbReference>
<reference evidence="3 4" key="1">
    <citation type="submission" date="2020-02" db="EMBL/GenBank/DDBJ databases">
        <title>Draft genome sequence of two Spirosoma agri KCTC 52727 and Spirosoma terrae KCTC 52035.</title>
        <authorList>
            <person name="Rojas J."/>
            <person name="Ambika Manirajan B."/>
            <person name="Suarez C."/>
            <person name="Ratering S."/>
            <person name="Schnell S."/>
        </authorList>
    </citation>
    <scope>NUCLEOTIDE SEQUENCE [LARGE SCALE GENOMIC DNA]</scope>
    <source>
        <strain evidence="3 4">KCTC 52035</strain>
    </source>
</reference>
<dbReference type="EMBL" id="JAAFZH010000001">
    <property type="protein sequence ID" value="NDU93317.1"/>
    <property type="molecule type" value="Genomic_DNA"/>
</dbReference>
<proteinExistence type="predicted"/>
<dbReference type="Pfam" id="PF00932">
    <property type="entry name" value="LTD"/>
    <property type="match status" value="1"/>
</dbReference>
<evidence type="ECO:0000259" key="2">
    <source>
        <dbReference type="PROSITE" id="PS51841"/>
    </source>
</evidence>
<sequence length="1091" mass="120704">MKTLSSTCLLCLLVSFSALGQQLYVNEIMASNSHTLADNSGSYEDWIEIYNPNSFTVNIAGYYITDNLSNHTKSQFPTGSSQTIIPANGYKIIWASEVPSRGPLHANIKLSAGGEAVGLYRPDGSTVDEVTFGAQRTDVSWGRQPDGAATWLFFAGSNISAGSSNNGKTGYSTVMPEPTFSQNGGFYTSNFNLSLLSSDPAATIYYTLDGSDPDPANLTPQTYQYKNTYVENPGQSPGSLQTGTYRTYTYSSLIPISDRTSAANKESTKSSSFFNPPFYLPISPVFKGTVIRAIAHKPGALASNIVTNTYFVTNTPTPRYAVPVVSIATNEKSFFDYYSGIYTPGITFDNWRAANPSLSAGFCTGGNFSNEGDAWERAGNVEFFLNNNSILNQSVGLRINGGCSVSVPRKSLRLYGDSDFEYPFFSNRPSNQFYNRLLLRNGGNDWDYSLIVDAYMQTMVRHLKFDTQSNRASVVFVNGEYWGIHSLYERYDKYYLNRNYKVSPDSVDIVSLSFAVEANEGDLVTYNSLVNYFDNTNPVSYSYVTTKIDVENFTDYQIAEIYAANTDWPGNNQQLWRKRTSQYAPTAPYGQDGRFRWMLKDMDYGLSYVNNQDHNTLAHATDVNISATRFLRKLLDLPDYKSYFINRYADLLNTTFTVDRTVAMLNTMQQEYQPYITEHYERWRTNKTLTTWNNNVGAIRTFVQLRPDRVRSHLRSKFGLSSNRNLTVNVSDTARGYVKVNTIDIRPSTAGVAANPYPWTGIYFQGNTIRIVAKAKPGYRFVSWQENGNTISTDTAYSYNPTTNRSFTALFDFDNNFVGKPAAFDLSTCDYRFEAWPASSPAGTYPPNTHLVSMNTPDPPLTATFTLADTVKGAYNYSSSTRINGLGDDGLSFINTGGANTGYVASSLGGMVLGLKTLGLTEASVQWRGGTVTPNPRPYAIRLRYRIGNTGPFTDLLDGSNQVVEYVRNASAGHSQVIGPVALPASLLNKPYIQLLWQYYSNGSGSGARDQLRIDDIIISRGNCQSLASGSWNTISTWSCGRIPSVCDHVVIADGHTVTLGISNATARSVQFGTNAKLVYANNTASLFIQN</sequence>
<evidence type="ECO:0000256" key="1">
    <source>
        <dbReference type="SAM" id="SignalP"/>
    </source>
</evidence>
<keyword evidence="4" id="KW-1185">Reference proteome</keyword>
<keyword evidence="1" id="KW-0732">Signal</keyword>
<name>A0A6L9L1N7_9BACT</name>
<protein>
    <submittedName>
        <fullName evidence="3">Spore coat protein CotH</fullName>
    </submittedName>
</protein>